<dbReference type="Gene3D" id="1.25.40.20">
    <property type="entry name" value="Ankyrin repeat-containing domain"/>
    <property type="match status" value="1"/>
</dbReference>
<dbReference type="InterPro" id="IPR002110">
    <property type="entry name" value="Ankyrin_rpt"/>
</dbReference>
<dbReference type="Proteomes" id="UP000522262">
    <property type="component" value="Unassembled WGS sequence"/>
</dbReference>
<evidence type="ECO:0000313" key="2">
    <source>
        <dbReference type="Proteomes" id="UP000522262"/>
    </source>
</evidence>
<dbReference type="SUPFAM" id="SSF48403">
    <property type="entry name" value="Ankyrin repeat"/>
    <property type="match status" value="1"/>
</dbReference>
<protein>
    <submittedName>
        <fullName evidence="1">Ankyrin repeat</fullName>
    </submittedName>
</protein>
<dbReference type="EMBL" id="JAAOAM010000019">
    <property type="protein sequence ID" value="KAF5557553.1"/>
    <property type="molecule type" value="Genomic_DNA"/>
</dbReference>
<gene>
    <name evidence="1" type="ORF">FMEXI_717</name>
</gene>
<dbReference type="PANTHER" id="PTHR24118">
    <property type="entry name" value="POTE ANKYRIN DOMAIN"/>
    <property type="match status" value="1"/>
</dbReference>
<accession>A0A8H5JNN5</accession>
<dbReference type="PANTHER" id="PTHR24118:SF99">
    <property type="entry name" value="POTE ANKYRIN DOMAIN FAMILY MEMBER 3C-RELATED"/>
    <property type="match status" value="1"/>
</dbReference>
<sequence length="149" mass="16035">MGPSPLMGTSAIYQAIKTSNMAVLEKMLSQDCNIEVRLEASSKDPTPFLLAYSELNAIAVKLILAKGAKVGATNSKGQTGLHMCQSPKFQGRRIARPLLEDPCTKALDINSQDNFHITAAHIAARVGDAKKVEYLLLDQPDKKVANANA</sequence>
<dbReference type="AlphaFoldDB" id="A0A8H5JNN5"/>
<organism evidence="1 2">
    <name type="scientific">Fusarium mexicanum</name>
    <dbReference type="NCBI Taxonomy" id="751941"/>
    <lineage>
        <taxon>Eukaryota</taxon>
        <taxon>Fungi</taxon>
        <taxon>Dikarya</taxon>
        <taxon>Ascomycota</taxon>
        <taxon>Pezizomycotina</taxon>
        <taxon>Sordariomycetes</taxon>
        <taxon>Hypocreomycetidae</taxon>
        <taxon>Hypocreales</taxon>
        <taxon>Nectriaceae</taxon>
        <taxon>Fusarium</taxon>
        <taxon>Fusarium fujikuroi species complex</taxon>
    </lineage>
</organism>
<comment type="caution">
    <text evidence="1">The sequence shown here is derived from an EMBL/GenBank/DDBJ whole genome shotgun (WGS) entry which is preliminary data.</text>
</comment>
<keyword evidence="2" id="KW-1185">Reference proteome</keyword>
<dbReference type="SMART" id="SM00248">
    <property type="entry name" value="ANK"/>
    <property type="match status" value="3"/>
</dbReference>
<dbReference type="Pfam" id="PF12796">
    <property type="entry name" value="Ank_2"/>
    <property type="match status" value="1"/>
</dbReference>
<evidence type="ECO:0000313" key="1">
    <source>
        <dbReference type="EMBL" id="KAF5557553.1"/>
    </source>
</evidence>
<dbReference type="InterPro" id="IPR036770">
    <property type="entry name" value="Ankyrin_rpt-contain_sf"/>
</dbReference>
<proteinExistence type="predicted"/>
<reference evidence="1 2" key="1">
    <citation type="submission" date="2020-05" db="EMBL/GenBank/DDBJ databases">
        <title>Identification and distribution of gene clusters putatively required for synthesis of sphingolipid metabolism inhibitors in phylogenetically diverse species of the filamentous fungus Fusarium.</title>
        <authorList>
            <person name="Kim H.-S."/>
            <person name="Busman M."/>
            <person name="Brown D.W."/>
            <person name="Divon H."/>
            <person name="Uhlig S."/>
            <person name="Proctor R.H."/>
        </authorList>
    </citation>
    <scope>NUCLEOTIDE SEQUENCE [LARGE SCALE GENOMIC DNA]</scope>
    <source>
        <strain evidence="1 2">NRRL 53147</strain>
    </source>
</reference>
<name>A0A8H5JNN5_9HYPO</name>